<accession>A0ACB8BFU1</accession>
<comment type="caution">
    <text evidence="1">The sequence shown here is derived from an EMBL/GenBank/DDBJ whole genome shotgun (WGS) entry which is preliminary data.</text>
</comment>
<protein>
    <submittedName>
        <fullName evidence="1">Heat shock protein 70</fullName>
    </submittedName>
</protein>
<sequence>MIKPLRRPSRAKSRRMASSLSFAFLAFIAIICLCPAVAAQDSDKSQYGTVIGIDLGTTYSCVGVQRGGRVEIIANDQGHRITPSWVSFTDDERLVGDSAKNAFHSNPVNTVFDAKRLIGRKMDDLELKRDMKHWPFKVVDKGGKPAVSIAYKTETREFTPEEISAMVLTKMKETAEAYLGEKVTHAVVTVPAYFNDAQRQATKDAGTIAGLTVLRIINEPTAAAIAYGLNKKDGESQIIVYDLGGGTFDVSLLSIDDGVFEVLATAGDTHLGGEDFDNRVIDYLVKSYKKKTGTDVTPNLRAMGKLKREVEKAKRTLSSQQSTRIEIESFENGNDFSETLTRAKFEELNMDLFRKTMKPVEQVLKDANVKKEDIDEVVLVGGSTRIPKVQQLLKEYFNKEPSKGINPDEAVAYGAAVQGGILAGDDTLADVVLVDVNPLTLGIETTGGVFTKLIPRNTVIPTRKSQIFSTAADNQPTVLIQVFEGERSLTKDNNLLGKFELSGIPPAPRGVPQIEVTFEIDANGIMKVAAADKGTGKSESITITNEKGRLSQEDIDRMVREAEEFASEDEANRKRIEALNGLSSFVFGLKSQLADQAGLGGKIDDEDKQTILASIKEATEWIDENGQTASTEDLEEKLAEIQSVVSPITSKLYQGGAAGAGGAAEDDDEPYHDHDEL</sequence>
<keyword evidence="1" id="KW-0346">Stress response</keyword>
<gene>
    <name evidence="1" type="ORF">BV22DRAFT_1035260</name>
</gene>
<evidence type="ECO:0000313" key="2">
    <source>
        <dbReference type="Proteomes" id="UP000790709"/>
    </source>
</evidence>
<keyword evidence="2" id="KW-1185">Reference proteome</keyword>
<proteinExistence type="predicted"/>
<name>A0ACB8BFU1_9AGAM</name>
<dbReference type="Proteomes" id="UP000790709">
    <property type="component" value="Unassembled WGS sequence"/>
</dbReference>
<evidence type="ECO:0000313" key="1">
    <source>
        <dbReference type="EMBL" id="KAH7924357.1"/>
    </source>
</evidence>
<reference evidence="1" key="1">
    <citation type="journal article" date="2021" name="New Phytol.">
        <title>Evolutionary innovations through gain and loss of genes in the ectomycorrhizal Boletales.</title>
        <authorList>
            <person name="Wu G."/>
            <person name="Miyauchi S."/>
            <person name="Morin E."/>
            <person name="Kuo A."/>
            <person name="Drula E."/>
            <person name="Varga T."/>
            <person name="Kohler A."/>
            <person name="Feng B."/>
            <person name="Cao Y."/>
            <person name="Lipzen A."/>
            <person name="Daum C."/>
            <person name="Hundley H."/>
            <person name="Pangilinan J."/>
            <person name="Johnson J."/>
            <person name="Barry K."/>
            <person name="LaButti K."/>
            <person name="Ng V."/>
            <person name="Ahrendt S."/>
            <person name="Min B."/>
            <person name="Choi I.G."/>
            <person name="Park H."/>
            <person name="Plett J.M."/>
            <person name="Magnuson J."/>
            <person name="Spatafora J.W."/>
            <person name="Nagy L.G."/>
            <person name="Henrissat B."/>
            <person name="Grigoriev I.V."/>
            <person name="Yang Z.L."/>
            <person name="Xu J."/>
            <person name="Martin F.M."/>
        </authorList>
    </citation>
    <scope>NUCLEOTIDE SEQUENCE</scope>
    <source>
        <strain evidence="1">KUC20120723A-06</strain>
    </source>
</reference>
<organism evidence="1 2">
    <name type="scientific">Leucogyrophana mollusca</name>
    <dbReference type="NCBI Taxonomy" id="85980"/>
    <lineage>
        <taxon>Eukaryota</taxon>
        <taxon>Fungi</taxon>
        <taxon>Dikarya</taxon>
        <taxon>Basidiomycota</taxon>
        <taxon>Agaricomycotina</taxon>
        <taxon>Agaricomycetes</taxon>
        <taxon>Agaricomycetidae</taxon>
        <taxon>Boletales</taxon>
        <taxon>Boletales incertae sedis</taxon>
        <taxon>Leucogyrophana</taxon>
    </lineage>
</organism>
<dbReference type="EMBL" id="MU266427">
    <property type="protein sequence ID" value="KAH7924357.1"/>
    <property type="molecule type" value="Genomic_DNA"/>
</dbReference>